<evidence type="ECO:0000256" key="1">
    <source>
        <dbReference type="ARBA" id="ARBA00023002"/>
    </source>
</evidence>
<dbReference type="GO" id="GO:0044281">
    <property type="term" value="P:small molecule metabolic process"/>
    <property type="evidence" value="ECO:0007669"/>
    <property type="project" value="UniProtKB-ARBA"/>
</dbReference>
<dbReference type="eggNOG" id="COG4231">
    <property type="taxonomic scope" value="Bacteria"/>
</dbReference>
<dbReference type="Pfam" id="PF02775">
    <property type="entry name" value="TPP_enzyme_C"/>
    <property type="match status" value="1"/>
</dbReference>
<dbReference type="InterPro" id="IPR052198">
    <property type="entry name" value="IorB_Oxidoreductase"/>
</dbReference>
<evidence type="ECO:0000313" key="3">
    <source>
        <dbReference type="EMBL" id="ABB37268.1"/>
    </source>
</evidence>
<dbReference type="GO" id="GO:0016903">
    <property type="term" value="F:oxidoreductase activity, acting on the aldehyde or oxo group of donors"/>
    <property type="evidence" value="ECO:0007669"/>
    <property type="project" value="InterPro"/>
</dbReference>
<dbReference type="KEGG" id="dde:Dde_0467"/>
<dbReference type="Pfam" id="PF01558">
    <property type="entry name" value="POR"/>
    <property type="match status" value="1"/>
</dbReference>
<dbReference type="PANTHER" id="PTHR43854">
    <property type="entry name" value="INDOLEPYRUVATE OXIDOREDUCTASE SUBUNIT IORB"/>
    <property type="match status" value="1"/>
</dbReference>
<dbReference type="Gene3D" id="3.40.50.970">
    <property type="match status" value="2"/>
</dbReference>
<dbReference type="CDD" id="cd02008">
    <property type="entry name" value="TPP_IOR_alpha"/>
    <property type="match status" value="1"/>
</dbReference>
<reference evidence="3 4" key="1">
    <citation type="journal article" date="2011" name="J. Bacteriol.">
        <title>Complete genome sequence and updated annotation of Desulfovibrio alaskensis G20.</title>
        <authorList>
            <person name="Hauser L.J."/>
            <person name="Land M.L."/>
            <person name="Brown S.D."/>
            <person name="Larimer F."/>
            <person name="Keller K.L."/>
            <person name="Rapp-Giles B.J."/>
            <person name="Price M.N."/>
            <person name="Lin M."/>
            <person name="Bruce D.C."/>
            <person name="Detter J.C."/>
            <person name="Tapia R."/>
            <person name="Han C.S."/>
            <person name="Goodwin L.A."/>
            <person name="Cheng J.F."/>
            <person name="Pitluck S."/>
            <person name="Copeland A."/>
            <person name="Lucas S."/>
            <person name="Nolan M."/>
            <person name="Lapidus A.L."/>
            <person name="Palumbo A.V."/>
            <person name="Wall J.D."/>
        </authorList>
    </citation>
    <scope>NUCLEOTIDE SEQUENCE [LARGE SCALE GENOMIC DNA]</scope>
    <source>
        <strain evidence="4">ATCC BAA 1058 / DSM 17464 / G20</strain>
    </source>
</reference>
<dbReference type="SUPFAM" id="SSF53323">
    <property type="entry name" value="Pyruvate-ferredoxin oxidoreductase, PFOR, domain III"/>
    <property type="match status" value="1"/>
</dbReference>
<dbReference type="EMBL" id="CP000112">
    <property type="protein sequence ID" value="ABB37268.1"/>
    <property type="molecule type" value="Genomic_DNA"/>
</dbReference>
<dbReference type="InterPro" id="IPR002880">
    <property type="entry name" value="Pyrv_Fd/Flavodoxin_OxRdtase_N"/>
</dbReference>
<dbReference type="SUPFAM" id="SSF54862">
    <property type="entry name" value="4Fe-4S ferredoxins"/>
    <property type="match status" value="1"/>
</dbReference>
<proteinExistence type="predicted"/>
<sequence length="832" mass="89007">MNPIEKLCRDEAGNSAVLQGNIAFAVGCVRAGIHAADGYPGTPSSEVIDKGLSQVQDMITVGWSVSEAVAAGVGHGHSLAGRDCVVTMKIPGLYQAGDIFTSVATYTADRGGLIFYVAADYTPSSTQHVIDPRYLYKSCFVPVFEPRTHQELHESALVAVEIARRFNTPVVIQPSGVLCHSEGLVRMMPVTSREPAPVSPLRLQNSLPVFARANYDKVMAERMPGLLEMVEQSPLNVHIKGSGKRGVITHGINSMYMDEYRALFDKDIDILSLGFTNPLPMEKIRNFCESIEGEVFVIEDGYRFIQEACGAAGLKVTGKEEYSNVTEWTPASIAAFLGQQATAAPRPQAAPVPRPPMICAGCPYRLFGEVVARMKRKGEIEAVFGDIGCNTLLYFLGALDTGLAMGASESKRTGYVLSKPESVSKCISLLGDGTECHSGMDATRNAVFRNVAGVKVVLDNEWTAMTGGQPGPTSPVNLAGDPTRFDLVASLKAQGAEVALIDAYDMKSVRKGLRAALKAAEDGTFTTLVIRGTCIRKVPAADYGQKLIVDTEKCVQCGACNICSGIQPDENGVPFWNNLCTGCVSKTPACLQMCPKGAIAVDTECSTGACAEKPVLPEAPEHIDVPVLTDAQRPARLSLGIRGVGGQGNLFFGKALAQMAFIAGYGEKNILKGETHGMAQMGGPVISTFACGDVHSTQFVPGTADALIVMEQSEVLRPGFLDMLRPEGTVLLAETVIVPQGFDPEKYPTRQAIDELLSGCNVVRIDVLKMALALGDERGRCANVVMLGALSRLSPFDAFPVEVWLQALKKVSPRPAVWTLNHAAFLQGRTLV</sequence>
<feature type="domain" description="4Fe-4S ferredoxin-type" evidence="2">
    <location>
        <begin position="572"/>
        <end position="604"/>
    </location>
</feature>
<name>Q315X8_OLEA2</name>
<dbReference type="GO" id="GO:0030976">
    <property type="term" value="F:thiamine pyrophosphate binding"/>
    <property type="evidence" value="ECO:0007669"/>
    <property type="project" value="InterPro"/>
</dbReference>
<dbReference type="PROSITE" id="PS51379">
    <property type="entry name" value="4FE4S_FER_2"/>
    <property type="match status" value="1"/>
</dbReference>
<dbReference type="Pfam" id="PF01855">
    <property type="entry name" value="POR_N"/>
    <property type="match status" value="1"/>
</dbReference>
<dbReference type="Gene3D" id="3.40.920.10">
    <property type="entry name" value="Pyruvate-ferredoxin oxidoreductase, PFOR, domain III"/>
    <property type="match status" value="1"/>
</dbReference>
<protein>
    <submittedName>
        <fullName evidence="3">Thiamine pyrophosphate TPP-binding domain-containing protein</fullName>
    </submittedName>
</protein>
<dbReference type="AlphaFoldDB" id="Q315X8"/>
<dbReference type="STRING" id="207559.Dde_0467"/>
<dbReference type="InterPro" id="IPR002869">
    <property type="entry name" value="Pyrv_flavodox_OxRed_cen"/>
</dbReference>
<dbReference type="InterPro" id="IPR029061">
    <property type="entry name" value="THDP-binding"/>
</dbReference>
<dbReference type="PROSITE" id="PS51257">
    <property type="entry name" value="PROKAR_LIPOPROTEIN"/>
    <property type="match status" value="1"/>
</dbReference>
<dbReference type="Proteomes" id="UP000002710">
    <property type="component" value="Chromosome"/>
</dbReference>
<dbReference type="CDD" id="cd07034">
    <property type="entry name" value="TPP_PYR_PFOR_IOR-alpha_like"/>
    <property type="match status" value="1"/>
</dbReference>
<dbReference type="InterPro" id="IPR017896">
    <property type="entry name" value="4Fe4S_Fe-S-bd"/>
</dbReference>
<organism evidence="3 4">
    <name type="scientific">Oleidesulfovibrio alaskensis (strain ATCC BAA-1058 / DSM 17464 / G20)</name>
    <name type="common">Desulfovibrio alaskensis</name>
    <dbReference type="NCBI Taxonomy" id="207559"/>
    <lineage>
        <taxon>Bacteria</taxon>
        <taxon>Pseudomonadati</taxon>
        <taxon>Thermodesulfobacteriota</taxon>
        <taxon>Desulfovibrionia</taxon>
        <taxon>Desulfovibrionales</taxon>
        <taxon>Desulfovibrionaceae</taxon>
        <taxon>Oleidesulfovibrio</taxon>
    </lineage>
</organism>
<evidence type="ECO:0000259" key="2">
    <source>
        <dbReference type="PROSITE" id="PS51379"/>
    </source>
</evidence>
<dbReference type="RefSeq" id="WP_011366595.1">
    <property type="nucleotide sequence ID" value="NC_007519.1"/>
</dbReference>
<dbReference type="InterPro" id="IPR019752">
    <property type="entry name" value="Pyrv/ketoisovalerate_OxRed_cat"/>
</dbReference>
<dbReference type="InterPro" id="IPR011766">
    <property type="entry name" value="TPP_enzyme_TPP-bd"/>
</dbReference>
<gene>
    <name evidence="3" type="ordered locus">Dde_0467</name>
</gene>
<keyword evidence="1" id="KW-0560">Oxidoreductase</keyword>
<accession>Q315X8</accession>
<dbReference type="PANTHER" id="PTHR43854:SF1">
    <property type="entry name" value="INDOLEPYRUVATE OXIDOREDUCTASE SUBUNIT IORB"/>
    <property type="match status" value="1"/>
</dbReference>
<evidence type="ECO:0000313" key="4">
    <source>
        <dbReference type="Proteomes" id="UP000002710"/>
    </source>
</evidence>
<dbReference type="HOGENOM" id="CLU_017727_0_0_7"/>
<dbReference type="SUPFAM" id="SSF52518">
    <property type="entry name" value="Thiamin diphosphate-binding fold (THDP-binding)"/>
    <property type="match status" value="2"/>
</dbReference>
<dbReference type="eggNOG" id="COG1014">
    <property type="taxonomic scope" value="Bacteria"/>
</dbReference>
<keyword evidence="4" id="KW-1185">Reference proteome</keyword>